<dbReference type="Proteomes" id="UP000321419">
    <property type="component" value="Unassembled WGS sequence"/>
</dbReference>
<protein>
    <recommendedName>
        <fullName evidence="3">Protein TusB</fullName>
    </recommendedName>
</protein>
<organism evidence="1 2">
    <name type="scientific">Pseudoalteromonas espejiana</name>
    <dbReference type="NCBI Taxonomy" id="28107"/>
    <lineage>
        <taxon>Bacteria</taxon>
        <taxon>Pseudomonadati</taxon>
        <taxon>Pseudomonadota</taxon>
        <taxon>Gammaproteobacteria</taxon>
        <taxon>Alteromonadales</taxon>
        <taxon>Pseudoalteromonadaceae</taxon>
        <taxon>Pseudoalteromonas</taxon>
    </lineage>
</organism>
<dbReference type="GO" id="GO:0005737">
    <property type="term" value="C:cytoplasm"/>
    <property type="evidence" value="ECO:0007669"/>
    <property type="project" value="InterPro"/>
</dbReference>
<dbReference type="Pfam" id="PF04077">
    <property type="entry name" value="DsrH"/>
    <property type="match status" value="1"/>
</dbReference>
<keyword evidence="2" id="KW-1185">Reference proteome</keyword>
<sequence length="88" mass="9925">MSTLHIFSKPLAYYDSTQLENIIKDTDKVLLVGDACYAAKQYMQLNDSLLLLLEDAHARAIKLSLGQTLINYDEFVALTLSTNQSITW</sequence>
<evidence type="ECO:0008006" key="3">
    <source>
        <dbReference type="Google" id="ProtNLM"/>
    </source>
</evidence>
<name>A0A510Y1W8_9GAMM</name>
<dbReference type="GO" id="GO:0002143">
    <property type="term" value="P:tRNA wobble position uridine thiolation"/>
    <property type="evidence" value="ECO:0007669"/>
    <property type="project" value="InterPro"/>
</dbReference>
<evidence type="ECO:0000313" key="1">
    <source>
        <dbReference type="EMBL" id="GEK56657.1"/>
    </source>
</evidence>
<dbReference type="SUPFAM" id="SSF75169">
    <property type="entry name" value="DsrEFH-like"/>
    <property type="match status" value="1"/>
</dbReference>
<dbReference type="RefSeq" id="WP_089347778.1">
    <property type="nucleotide sequence ID" value="NZ_BJUM01000046.1"/>
</dbReference>
<dbReference type="InterPro" id="IPR027396">
    <property type="entry name" value="DsrEFH-like"/>
</dbReference>
<dbReference type="OrthoDB" id="6292594at2"/>
<comment type="caution">
    <text evidence="1">The sequence shown here is derived from an EMBL/GenBank/DDBJ whole genome shotgun (WGS) entry which is preliminary data.</text>
</comment>
<reference evidence="1 2" key="1">
    <citation type="submission" date="2019-07" db="EMBL/GenBank/DDBJ databases">
        <title>Whole genome shotgun sequence of Pseudoalteromonas espejiana NBRC 102222.</title>
        <authorList>
            <person name="Hosoyama A."/>
            <person name="Uohara A."/>
            <person name="Ohji S."/>
            <person name="Ichikawa N."/>
        </authorList>
    </citation>
    <scope>NUCLEOTIDE SEQUENCE [LARGE SCALE GENOMIC DNA]</scope>
    <source>
        <strain evidence="1 2">NBRC 102222</strain>
    </source>
</reference>
<dbReference type="EMBL" id="BJUM01000046">
    <property type="protein sequence ID" value="GEK56657.1"/>
    <property type="molecule type" value="Genomic_DNA"/>
</dbReference>
<gene>
    <name evidence="1" type="ORF">PES01_35020</name>
</gene>
<evidence type="ECO:0000313" key="2">
    <source>
        <dbReference type="Proteomes" id="UP000321419"/>
    </source>
</evidence>
<dbReference type="Gene3D" id="3.40.1260.10">
    <property type="entry name" value="DsrEFH-like"/>
    <property type="match status" value="1"/>
</dbReference>
<dbReference type="AlphaFoldDB" id="A0A510Y1W8"/>
<accession>A0A510Y1W8</accession>
<dbReference type="InterPro" id="IPR007215">
    <property type="entry name" value="Sulphur_relay_TusB/DsrH"/>
</dbReference>
<proteinExistence type="predicted"/>